<comment type="caution">
    <text evidence="1">The sequence shown here is derived from an EMBL/GenBank/DDBJ whole genome shotgun (WGS) entry which is preliminary data.</text>
</comment>
<feature type="non-terminal residue" evidence="1">
    <location>
        <position position="1"/>
    </location>
</feature>
<dbReference type="EMBL" id="VTPC01033925">
    <property type="protein sequence ID" value="KAF2891349.1"/>
    <property type="molecule type" value="Genomic_DNA"/>
</dbReference>
<evidence type="ECO:0000313" key="2">
    <source>
        <dbReference type="Proteomes" id="UP000801492"/>
    </source>
</evidence>
<reference evidence="1" key="1">
    <citation type="submission" date="2019-08" db="EMBL/GenBank/DDBJ databases">
        <title>The genome of the North American firefly Photinus pyralis.</title>
        <authorList>
            <consortium name="Photinus pyralis genome working group"/>
            <person name="Fallon T.R."/>
            <person name="Sander Lower S.E."/>
            <person name="Weng J.-K."/>
        </authorList>
    </citation>
    <scope>NUCLEOTIDE SEQUENCE</scope>
    <source>
        <strain evidence="1">TRF0915ILg1</strain>
        <tissue evidence="1">Whole body</tissue>
    </source>
</reference>
<dbReference type="AlphaFoldDB" id="A0A8K0CRQ2"/>
<keyword evidence="2" id="KW-1185">Reference proteome</keyword>
<name>A0A8K0CRQ2_IGNLU</name>
<protein>
    <submittedName>
        <fullName evidence="1">Uncharacterized protein</fullName>
    </submittedName>
</protein>
<proteinExistence type="predicted"/>
<evidence type="ECO:0000313" key="1">
    <source>
        <dbReference type="EMBL" id="KAF2891349.1"/>
    </source>
</evidence>
<dbReference type="Proteomes" id="UP000801492">
    <property type="component" value="Unassembled WGS sequence"/>
</dbReference>
<accession>A0A8K0CRQ2</accession>
<gene>
    <name evidence="1" type="ORF">ILUMI_14824</name>
</gene>
<organism evidence="1 2">
    <name type="scientific">Ignelater luminosus</name>
    <name type="common">Cucubano</name>
    <name type="synonym">Pyrophorus luminosus</name>
    <dbReference type="NCBI Taxonomy" id="2038154"/>
    <lineage>
        <taxon>Eukaryota</taxon>
        <taxon>Metazoa</taxon>
        <taxon>Ecdysozoa</taxon>
        <taxon>Arthropoda</taxon>
        <taxon>Hexapoda</taxon>
        <taxon>Insecta</taxon>
        <taxon>Pterygota</taxon>
        <taxon>Neoptera</taxon>
        <taxon>Endopterygota</taxon>
        <taxon>Coleoptera</taxon>
        <taxon>Polyphaga</taxon>
        <taxon>Elateriformia</taxon>
        <taxon>Elateroidea</taxon>
        <taxon>Elateridae</taxon>
        <taxon>Agrypninae</taxon>
        <taxon>Pyrophorini</taxon>
        <taxon>Ignelater</taxon>
    </lineage>
</organism>
<sequence>MAERCPEIEDLYFCLQRTPGHFSESSATQINAKELLLIPDTTHHYVKQTEESLHEEFVFDLPSIETATTNTNERRHPVHLKQVDMESIRQIRTNNLHITHLHTTPEEKHKWTNTALIAL</sequence>